<name>A0A917UBP4_9ACTN</name>
<accession>A0A917UBP4</accession>
<dbReference type="Proteomes" id="UP000642070">
    <property type="component" value="Unassembled WGS sequence"/>
</dbReference>
<sequence length="63" mass="6885">MAGPGRPKVVVPVHWDNFETALRNPPPVAPADKPRLETMLAAIRSASPRSTVLLPAYDTPYTF</sequence>
<reference evidence="1" key="2">
    <citation type="submission" date="2020-09" db="EMBL/GenBank/DDBJ databases">
        <authorList>
            <person name="Sun Q."/>
            <person name="Ohkuma M."/>
        </authorList>
    </citation>
    <scope>NUCLEOTIDE SEQUENCE</scope>
    <source>
        <strain evidence="1">JCM 19831</strain>
    </source>
</reference>
<dbReference type="RefSeq" id="WP_190256199.1">
    <property type="nucleotide sequence ID" value="NZ_BMPI01000068.1"/>
</dbReference>
<reference evidence="1" key="1">
    <citation type="journal article" date="2014" name="Int. J. Syst. Evol. Microbiol.">
        <title>Complete genome sequence of Corynebacterium casei LMG S-19264T (=DSM 44701T), isolated from a smear-ripened cheese.</title>
        <authorList>
            <consortium name="US DOE Joint Genome Institute (JGI-PGF)"/>
            <person name="Walter F."/>
            <person name="Albersmeier A."/>
            <person name="Kalinowski J."/>
            <person name="Ruckert C."/>
        </authorList>
    </citation>
    <scope>NUCLEOTIDE SEQUENCE</scope>
    <source>
        <strain evidence="1">JCM 19831</strain>
    </source>
</reference>
<dbReference type="EMBL" id="BMPI01000068">
    <property type="protein sequence ID" value="GGM74313.1"/>
    <property type="molecule type" value="Genomic_DNA"/>
</dbReference>
<keyword evidence="2" id="KW-1185">Reference proteome</keyword>
<evidence type="ECO:0000313" key="2">
    <source>
        <dbReference type="Proteomes" id="UP000642070"/>
    </source>
</evidence>
<evidence type="ECO:0000313" key="1">
    <source>
        <dbReference type="EMBL" id="GGM74313.1"/>
    </source>
</evidence>
<gene>
    <name evidence="1" type="ORF">GCM10007977_089840</name>
</gene>
<protein>
    <submittedName>
        <fullName evidence="1">Uncharacterized protein</fullName>
    </submittedName>
</protein>
<dbReference type="AlphaFoldDB" id="A0A917UBP4"/>
<organism evidence="1 2">
    <name type="scientific">Dactylosporangium sucinum</name>
    <dbReference type="NCBI Taxonomy" id="1424081"/>
    <lineage>
        <taxon>Bacteria</taxon>
        <taxon>Bacillati</taxon>
        <taxon>Actinomycetota</taxon>
        <taxon>Actinomycetes</taxon>
        <taxon>Micromonosporales</taxon>
        <taxon>Micromonosporaceae</taxon>
        <taxon>Dactylosporangium</taxon>
    </lineage>
</organism>
<proteinExistence type="predicted"/>
<comment type="caution">
    <text evidence="1">The sequence shown here is derived from an EMBL/GenBank/DDBJ whole genome shotgun (WGS) entry which is preliminary data.</text>
</comment>